<comment type="caution">
    <text evidence="1">The sequence shown here is derived from an EMBL/GenBank/DDBJ whole genome shotgun (WGS) entry which is preliminary data.</text>
</comment>
<evidence type="ECO:0000313" key="2">
    <source>
        <dbReference type="Proteomes" id="UP000265520"/>
    </source>
</evidence>
<keyword evidence="2" id="KW-1185">Reference proteome</keyword>
<organism evidence="1 2">
    <name type="scientific">Trifolium medium</name>
    <dbReference type="NCBI Taxonomy" id="97028"/>
    <lineage>
        <taxon>Eukaryota</taxon>
        <taxon>Viridiplantae</taxon>
        <taxon>Streptophyta</taxon>
        <taxon>Embryophyta</taxon>
        <taxon>Tracheophyta</taxon>
        <taxon>Spermatophyta</taxon>
        <taxon>Magnoliopsida</taxon>
        <taxon>eudicotyledons</taxon>
        <taxon>Gunneridae</taxon>
        <taxon>Pentapetalae</taxon>
        <taxon>rosids</taxon>
        <taxon>fabids</taxon>
        <taxon>Fabales</taxon>
        <taxon>Fabaceae</taxon>
        <taxon>Papilionoideae</taxon>
        <taxon>50 kb inversion clade</taxon>
        <taxon>NPAAA clade</taxon>
        <taxon>Hologalegina</taxon>
        <taxon>IRL clade</taxon>
        <taxon>Trifolieae</taxon>
        <taxon>Trifolium</taxon>
    </lineage>
</organism>
<feature type="non-terminal residue" evidence="1">
    <location>
        <position position="1"/>
    </location>
</feature>
<accession>A0A392UCU5</accession>
<dbReference type="AlphaFoldDB" id="A0A392UCU5"/>
<dbReference type="Proteomes" id="UP000265520">
    <property type="component" value="Unassembled WGS sequence"/>
</dbReference>
<proteinExistence type="predicted"/>
<sequence>KLGFGICHGRGAQGLVARGMGWIQIGVCSLVVVRGAGP</sequence>
<name>A0A392UCU5_9FABA</name>
<dbReference type="EMBL" id="LXQA010792094">
    <property type="protein sequence ID" value="MCI71222.1"/>
    <property type="molecule type" value="Genomic_DNA"/>
</dbReference>
<evidence type="ECO:0000313" key="1">
    <source>
        <dbReference type="EMBL" id="MCI71222.1"/>
    </source>
</evidence>
<protein>
    <submittedName>
        <fullName evidence="1">Uncharacterized protein</fullName>
    </submittedName>
</protein>
<reference evidence="1 2" key="1">
    <citation type="journal article" date="2018" name="Front. Plant Sci.">
        <title>Red Clover (Trifolium pratense) and Zigzag Clover (T. medium) - A Picture of Genomic Similarities and Differences.</title>
        <authorList>
            <person name="Dluhosova J."/>
            <person name="Istvanek J."/>
            <person name="Nedelnik J."/>
            <person name="Repkova J."/>
        </authorList>
    </citation>
    <scope>NUCLEOTIDE SEQUENCE [LARGE SCALE GENOMIC DNA]</scope>
    <source>
        <strain evidence="2">cv. 10/8</strain>
        <tissue evidence="1">Leaf</tissue>
    </source>
</reference>